<evidence type="ECO:0000313" key="2">
    <source>
        <dbReference type="EMBL" id="MQY43666.1"/>
    </source>
</evidence>
<name>A0A844B2R4_9RHOB</name>
<organism evidence="2 3">
    <name type="scientific">Tritonibacter aquimaris</name>
    <dbReference type="NCBI Taxonomy" id="2663379"/>
    <lineage>
        <taxon>Bacteria</taxon>
        <taxon>Pseudomonadati</taxon>
        <taxon>Pseudomonadota</taxon>
        <taxon>Alphaproteobacteria</taxon>
        <taxon>Rhodobacterales</taxon>
        <taxon>Paracoccaceae</taxon>
        <taxon>Tritonibacter</taxon>
    </lineage>
</organism>
<keyword evidence="3" id="KW-1185">Reference proteome</keyword>
<dbReference type="EMBL" id="WIXK01000007">
    <property type="protein sequence ID" value="MQY43666.1"/>
    <property type="molecule type" value="Genomic_DNA"/>
</dbReference>
<dbReference type="SUPFAM" id="SSF63825">
    <property type="entry name" value="YWTD domain"/>
    <property type="match status" value="1"/>
</dbReference>
<dbReference type="PROSITE" id="PS00018">
    <property type="entry name" value="EF_HAND_1"/>
    <property type="match status" value="1"/>
</dbReference>
<feature type="chain" id="PRO_5032816774" evidence="1">
    <location>
        <begin position="20"/>
        <end position="276"/>
    </location>
</feature>
<keyword evidence="1" id="KW-0732">Signal</keyword>
<sequence length="276" mass="28817">MRQLSIALTIASASLGAQASASTFQVLFSDQTTDQVLYAADLNGDGDANDVGETRVFFDEHNASGMIAPTNNGYQLAQSQGGDVYIGDGATDTVYRLRDLNGNDNAQDAGEASVWFSADNVNGLTLNTTNGVAVGSDGAVYVVEADTLGNPSGDFVYRTQDLNGDGDANDAGESSVWLDLTALDASSSPFEITFDGEVAFITDTAGGNPRIYRAEDRDGNGVVEATEVVEFVAQGDAPFALALSATGGDLFAQDLFTDGLIRYTDLNQNGQIDVAT</sequence>
<protein>
    <submittedName>
        <fullName evidence="2">Uncharacterized protein</fullName>
    </submittedName>
</protein>
<dbReference type="RefSeq" id="WP_153548564.1">
    <property type="nucleotide sequence ID" value="NZ_WIXK01000007.1"/>
</dbReference>
<dbReference type="AlphaFoldDB" id="A0A844B2R4"/>
<dbReference type="Proteomes" id="UP000436694">
    <property type="component" value="Unassembled WGS sequence"/>
</dbReference>
<feature type="signal peptide" evidence="1">
    <location>
        <begin position="1"/>
        <end position="19"/>
    </location>
</feature>
<proteinExistence type="predicted"/>
<reference evidence="2 3" key="1">
    <citation type="submission" date="2019-10" db="EMBL/GenBank/DDBJ databases">
        <title>Epibacterium sp. nov., isolated from seawater.</title>
        <authorList>
            <person name="Zhang X."/>
            <person name="Li N."/>
        </authorList>
    </citation>
    <scope>NUCLEOTIDE SEQUENCE [LARGE SCALE GENOMIC DNA]</scope>
    <source>
        <strain evidence="2 3">SM1969</strain>
    </source>
</reference>
<dbReference type="InterPro" id="IPR018247">
    <property type="entry name" value="EF_Hand_1_Ca_BS"/>
</dbReference>
<evidence type="ECO:0000313" key="3">
    <source>
        <dbReference type="Proteomes" id="UP000436694"/>
    </source>
</evidence>
<gene>
    <name evidence="2" type="ORF">GG681_13550</name>
</gene>
<accession>A0A844B2R4</accession>
<comment type="caution">
    <text evidence="2">The sequence shown here is derived from an EMBL/GenBank/DDBJ whole genome shotgun (WGS) entry which is preliminary data.</text>
</comment>
<evidence type="ECO:0000256" key="1">
    <source>
        <dbReference type="SAM" id="SignalP"/>
    </source>
</evidence>